<feature type="domain" description="SH3b" evidence="3">
    <location>
        <begin position="184"/>
        <end position="253"/>
    </location>
</feature>
<evidence type="ECO:0000259" key="3">
    <source>
        <dbReference type="SMART" id="SM00287"/>
    </source>
</evidence>
<evidence type="ECO:0000256" key="2">
    <source>
        <dbReference type="SAM" id="SignalP"/>
    </source>
</evidence>
<organism evidence="4 5">
    <name type="scientific">Paenibacillus peoriae</name>
    <dbReference type="NCBI Taxonomy" id="59893"/>
    <lineage>
        <taxon>Bacteria</taxon>
        <taxon>Bacillati</taxon>
        <taxon>Bacillota</taxon>
        <taxon>Bacilli</taxon>
        <taxon>Bacillales</taxon>
        <taxon>Paenibacillaceae</taxon>
        <taxon>Paenibacillus</taxon>
    </lineage>
</organism>
<dbReference type="Pfam" id="PF08239">
    <property type="entry name" value="SH3_3"/>
    <property type="match status" value="2"/>
</dbReference>
<feature type="domain" description="SH3b" evidence="3">
    <location>
        <begin position="99"/>
        <end position="170"/>
    </location>
</feature>
<protein>
    <submittedName>
        <fullName evidence="4">SH3 domain-containing protein</fullName>
    </submittedName>
</protein>
<evidence type="ECO:0000313" key="5">
    <source>
        <dbReference type="Proteomes" id="UP000516384"/>
    </source>
</evidence>
<name>A0A7H0YBA5_9BACL</name>
<evidence type="ECO:0000313" key="4">
    <source>
        <dbReference type="EMBL" id="QNR68363.1"/>
    </source>
</evidence>
<sequence>MKKIRVGIMGIASLIMLAGCNVPSQIDININDTKEQSKPNKVQEVPNSAPSASDNQSITGSAAASKVKTTTDSTTITSETLQKKSVKSSYPVKENAIEKDTWYWRITEAQVNLRKGPDIHSQSMAVLERDEELEYLHHKYIDPNDERIWYEVQTWEGKIGWVSSRVIIKSDGRYYSGYADTEEIDYWQVTVNQANLRAEPSISSKSVGIVHNQDYLEFLQDTVLDPSDGRTWYRVETSDGLIGWISSRVVLRG</sequence>
<feature type="compositionally biased region" description="Low complexity" evidence="1">
    <location>
        <begin position="59"/>
        <end position="76"/>
    </location>
</feature>
<dbReference type="AlphaFoldDB" id="A0A7H0YBA5"/>
<dbReference type="EMBL" id="CP061172">
    <property type="protein sequence ID" value="QNR68363.1"/>
    <property type="molecule type" value="Genomic_DNA"/>
</dbReference>
<dbReference type="SMART" id="SM00287">
    <property type="entry name" value="SH3b"/>
    <property type="match status" value="2"/>
</dbReference>
<accession>A0A7H0YBA5</accession>
<feature type="region of interest" description="Disordered" evidence="1">
    <location>
        <begin position="32"/>
        <end position="76"/>
    </location>
</feature>
<proteinExistence type="predicted"/>
<dbReference type="RefSeq" id="WP_190298694.1">
    <property type="nucleotide sequence ID" value="NZ_CP061172.1"/>
</dbReference>
<dbReference type="Proteomes" id="UP000516384">
    <property type="component" value="Chromosome"/>
</dbReference>
<feature type="compositionally biased region" description="Polar residues" evidence="1">
    <location>
        <begin position="45"/>
        <end position="58"/>
    </location>
</feature>
<gene>
    <name evidence="4" type="ORF">IAQ67_04550</name>
</gene>
<feature type="chain" id="PRO_5038700688" evidence="2">
    <location>
        <begin position="19"/>
        <end position="253"/>
    </location>
</feature>
<reference evidence="4 5" key="1">
    <citation type="submission" date="2020-09" db="EMBL/GenBank/DDBJ databases">
        <title>Characterization of Paenibacillus peoriae strain ZF390 with broad-spectrum antimicrobial activity as a potential biocontrol agent.</title>
        <authorList>
            <person name="Li L."/>
            <person name="Zhao Y."/>
            <person name="Li B."/>
            <person name="Xie X."/>
        </authorList>
    </citation>
    <scope>NUCLEOTIDE SEQUENCE [LARGE SCALE GENOMIC DNA]</scope>
    <source>
        <strain evidence="4 5">ZF390</strain>
    </source>
</reference>
<dbReference type="Gene3D" id="2.30.30.40">
    <property type="entry name" value="SH3 Domains"/>
    <property type="match status" value="2"/>
</dbReference>
<dbReference type="PROSITE" id="PS51257">
    <property type="entry name" value="PROKAR_LIPOPROTEIN"/>
    <property type="match status" value="1"/>
</dbReference>
<feature type="signal peptide" evidence="2">
    <location>
        <begin position="1"/>
        <end position="18"/>
    </location>
</feature>
<keyword evidence="2" id="KW-0732">Signal</keyword>
<evidence type="ECO:0000256" key="1">
    <source>
        <dbReference type="SAM" id="MobiDB-lite"/>
    </source>
</evidence>
<dbReference type="InterPro" id="IPR003646">
    <property type="entry name" value="SH3-like_bac-type"/>
</dbReference>